<feature type="domain" description="Inhibitor I9" evidence="10">
    <location>
        <begin position="58"/>
        <end position="132"/>
    </location>
</feature>
<dbReference type="PANTHER" id="PTHR10795">
    <property type="entry name" value="PROPROTEIN CONVERTASE SUBTILISIN/KEXIN"/>
    <property type="match status" value="1"/>
</dbReference>
<feature type="domain" description="Peptidase S8/S53" evidence="9">
    <location>
        <begin position="157"/>
        <end position="601"/>
    </location>
</feature>
<dbReference type="InterPro" id="IPR037045">
    <property type="entry name" value="S8pro/Inhibitor_I9_sf"/>
</dbReference>
<dbReference type="GO" id="GO:0006508">
    <property type="term" value="P:proteolysis"/>
    <property type="evidence" value="ECO:0007669"/>
    <property type="project" value="UniProtKB-KW"/>
</dbReference>
<keyword evidence="13" id="KW-1185">Reference proteome</keyword>
<evidence type="ECO:0000256" key="6">
    <source>
        <dbReference type="PIRSR" id="PIRSR615500-1"/>
    </source>
</evidence>
<dbReference type="PROSITE" id="PS51892">
    <property type="entry name" value="SUBTILASE"/>
    <property type="match status" value="1"/>
</dbReference>
<dbReference type="SUPFAM" id="SSF52743">
    <property type="entry name" value="Subtilisin-like"/>
    <property type="match status" value="1"/>
</dbReference>
<dbReference type="InterPro" id="IPR041469">
    <property type="entry name" value="Subtilisin-like_FN3"/>
</dbReference>
<feature type="domain" description="Subtilisin-like protease fibronectin type-III" evidence="11">
    <location>
        <begin position="656"/>
        <end position="752"/>
    </location>
</feature>
<evidence type="ECO:0000256" key="1">
    <source>
        <dbReference type="ARBA" id="ARBA00011073"/>
    </source>
</evidence>
<evidence type="ECO:0000256" key="8">
    <source>
        <dbReference type="SAM" id="MobiDB-lite"/>
    </source>
</evidence>
<organism evidence="12 13">
    <name type="scientific">Vanilla planifolia</name>
    <name type="common">Vanilla</name>
    <dbReference type="NCBI Taxonomy" id="51239"/>
    <lineage>
        <taxon>Eukaryota</taxon>
        <taxon>Viridiplantae</taxon>
        <taxon>Streptophyta</taxon>
        <taxon>Embryophyta</taxon>
        <taxon>Tracheophyta</taxon>
        <taxon>Spermatophyta</taxon>
        <taxon>Magnoliopsida</taxon>
        <taxon>Liliopsida</taxon>
        <taxon>Asparagales</taxon>
        <taxon>Orchidaceae</taxon>
        <taxon>Vanilloideae</taxon>
        <taxon>Vanilleae</taxon>
        <taxon>Vanilla</taxon>
    </lineage>
</organism>
<dbReference type="CDD" id="cd02120">
    <property type="entry name" value="PA_subtilisin_like"/>
    <property type="match status" value="1"/>
</dbReference>
<dbReference type="InterPro" id="IPR045051">
    <property type="entry name" value="SBT"/>
</dbReference>
<feature type="active site" description="Charge relay system" evidence="6 7">
    <location>
        <position position="165"/>
    </location>
</feature>
<evidence type="ECO:0000256" key="3">
    <source>
        <dbReference type="ARBA" id="ARBA00022729"/>
    </source>
</evidence>
<comment type="similarity">
    <text evidence="1 7">Belongs to the peptidase S8 family.</text>
</comment>
<feature type="active site" description="Charge relay system" evidence="6 7">
    <location>
        <position position="229"/>
    </location>
</feature>
<dbReference type="OrthoDB" id="6500128at2759"/>
<keyword evidence="5 7" id="KW-0720">Serine protease</keyword>
<evidence type="ECO:0008006" key="14">
    <source>
        <dbReference type="Google" id="ProtNLM"/>
    </source>
</evidence>
<evidence type="ECO:0000256" key="5">
    <source>
        <dbReference type="ARBA" id="ARBA00022825"/>
    </source>
</evidence>
<dbReference type="Gene3D" id="2.60.40.2310">
    <property type="match status" value="1"/>
</dbReference>
<dbReference type="Pfam" id="PF17766">
    <property type="entry name" value="fn3_6"/>
    <property type="match status" value="1"/>
</dbReference>
<dbReference type="Gene3D" id="3.30.70.80">
    <property type="entry name" value="Peptidase S8 propeptide/proteinase inhibitor I9"/>
    <property type="match status" value="1"/>
</dbReference>
<evidence type="ECO:0000313" key="12">
    <source>
        <dbReference type="EMBL" id="KAG0464453.1"/>
    </source>
</evidence>
<dbReference type="InterPro" id="IPR015500">
    <property type="entry name" value="Peptidase_S8_subtilisin-rel"/>
</dbReference>
<dbReference type="PROSITE" id="PS00138">
    <property type="entry name" value="SUBTILASE_SER"/>
    <property type="match status" value="1"/>
</dbReference>
<dbReference type="Gene3D" id="3.50.30.30">
    <property type="match status" value="1"/>
</dbReference>
<keyword evidence="4 7" id="KW-0378">Hydrolase</keyword>
<protein>
    <recommendedName>
        <fullName evidence="14">Cucumisin</fullName>
    </recommendedName>
</protein>
<feature type="region of interest" description="Disordered" evidence="8">
    <location>
        <begin position="221"/>
        <end position="243"/>
    </location>
</feature>
<dbReference type="GO" id="GO:0004252">
    <property type="term" value="F:serine-type endopeptidase activity"/>
    <property type="evidence" value="ECO:0007669"/>
    <property type="project" value="UniProtKB-UniRule"/>
</dbReference>
<name>A0A835UK64_VANPL</name>
<evidence type="ECO:0000259" key="9">
    <source>
        <dbReference type="Pfam" id="PF00082"/>
    </source>
</evidence>
<feature type="active site" description="Charge relay system" evidence="6 7">
    <location>
        <position position="550"/>
    </location>
</feature>
<dbReference type="FunFam" id="3.40.50.200:FF:000006">
    <property type="entry name" value="Subtilisin-like protease SBT1.5"/>
    <property type="match status" value="1"/>
</dbReference>
<dbReference type="InterPro" id="IPR010259">
    <property type="entry name" value="S8pro/Inhibitor_I9"/>
</dbReference>
<dbReference type="PRINTS" id="PR00723">
    <property type="entry name" value="SUBTILISIN"/>
</dbReference>
<keyword evidence="2 7" id="KW-0645">Protease</keyword>
<dbReference type="InterPro" id="IPR034197">
    <property type="entry name" value="Peptidases_S8_3"/>
</dbReference>
<dbReference type="AlphaFoldDB" id="A0A835UK64"/>
<dbReference type="Gene3D" id="3.40.50.200">
    <property type="entry name" value="Peptidase S8/S53 domain"/>
    <property type="match status" value="1"/>
</dbReference>
<accession>A0A835UK64</accession>
<reference evidence="12 13" key="1">
    <citation type="journal article" date="2020" name="Nat. Food">
        <title>A phased Vanilla planifolia genome enables genetic improvement of flavour and production.</title>
        <authorList>
            <person name="Hasing T."/>
            <person name="Tang H."/>
            <person name="Brym M."/>
            <person name="Khazi F."/>
            <person name="Huang T."/>
            <person name="Chambers A.H."/>
        </authorList>
    </citation>
    <scope>NUCLEOTIDE SEQUENCE [LARGE SCALE GENOMIC DNA]</scope>
    <source>
        <tissue evidence="12">Leaf</tissue>
    </source>
</reference>
<dbReference type="InterPro" id="IPR000209">
    <property type="entry name" value="Peptidase_S8/S53_dom"/>
</dbReference>
<dbReference type="EMBL" id="JADCNL010000010">
    <property type="protein sequence ID" value="KAG0464453.1"/>
    <property type="molecule type" value="Genomic_DNA"/>
</dbReference>
<evidence type="ECO:0000259" key="11">
    <source>
        <dbReference type="Pfam" id="PF17766"/>
    </source>
</evidence>
<dbReference type="InterPro" id="IPR023828">
    <property type="entry name" value="Peptidase_S8_Ser-AS"/>
</dbReference>
<evidence type="ECO:0000256" key="7">
    <source>
        <dbReference type="PROSITE-ProRule" id="PRU01240"/>
    </source>
</evidence>
<dbReference type="Pfam" id="PF00082">
    <property type="entry name" value="Peptidase_S8"/>
    <property type="match status" value="1"/>
</dbReference>
<dbReference type="CDD" id="cd04852">
    <property type="entry name" value="Peptidases_S8_3"/>
    <property type="match status" value="1"/>
</dbReference>
<sequence>MDNFMCVIIRIIPVLLFPKFIMAAHLLPAVSFCLLILASQSFARLTGQGDVNAAQRKVYIAYLGGLRSENALSVKSLHKRILSKVIGRYGASERLIHSYTKSFNAFAAMLSDSEAKMLSDLDEVVSVFQNKQNQHHTTRSWNFLGFPLTAPRAALESDVIVGMLDTGIWPESKSFDDAGFGPAPSKWKGTCQSNDNFTCNNKIIGARYYHLEGNISEGNIASPRDTEGHGTHTSSTAAGHVLPNTSLSGLAEGTLRGGVPSARLAVYKVCWDNEGCWDADLLAAFDDAIADGVDIISISIGSSFPSDYFSDPIAIGSFHAVKNGILVSSSAGNSGPDDSTVANFAPWLLTVAASTIDRKFVAQVKLGNGQSYQGMAINLDGNNNVQYPLVYGGNVPNETAGIDGSISRFCIDGTLDGELSKGKVILCDSLSDGSGPQHAGAVGAVMETSDANDFAFGFKLPASVLGTDDSAEVLEYANKTSQPTASVSKSEGVLDGAAPYVVSFSSRGPNPITPDVLKPDLAAPGVDILAAWSPISTEFSGSLNIISGTSMACPHASGSAAYVKSFNPTWSPAAIKSALITTADIMSPTKNRQAEFAYGSGQVNPIAAVKPGLVYDAGEIDYVEFLCGQGYSSENLRSVTGDSSSCTSENNGTVFDLNYPTFTLSATQGKTFSAAYHRTVTNVGISNSTYHASVGSPAGLKINVDPQVLSFSKLLEKKSFVVNIEGETSETILSATLVWSDGLYYVRSPIVVHTSV</sequence>
<evidence type="ECO:0000259" key="10">
    <source>
        <dbReference type="Pfam" id="PF05922"/>
    </source>
</evidence>
<dbReference type="InterPro" id="IPR036852">
    <property type="entry name" value="Peptidase_S8/S53_dom_sf"/>
</dbReference>
<gene>
    <name evidence="12" type="ORF">HPP92_020522</name>
</gene>
<proteinExistence type="inferred from homology"/>
<evidence type="ECO:0000313" key="13">
    <source>
        <dbReference type="Proteomes" id="UP000636800"/>
    </source>
</evidence>
<feature type="compositionally biased region" description="Polar residues" evidence="8">
    <location>
        <begin position="231"/>
        <end position="243"/>
    </location>
</feature>
<keyword evidence="3" id="KW-0732">Signal</keyword>
<dbReference type="Pfam" id="PF05922">
    <property type="entry name" value="Inhibitor_I9"/>
    <property type="match status" value="1"/>
</dbReference>
<comment type="caution">
    <text evidence="12">The sequence shown here is derived from an EMBL/GenBank/DDBJ whole genome shotgun (WGS) entry which is preliminary data.</text>
</comment>
<dbReference type="Proteomes" id="UP000636800">
    <property type="component" value="Chromosome 10"/>
</dbReference>
<evidence type="ECO:0000256" key="2">
    <source>
        <dbReference type="ARBA" id="ARBA00022670"/>
    </source>
</evidence>
<evidence type="ECO:0000256" key="4">
    <source>
        <dbReference type="ARBA" id="ARBA00022801"/>
    </source>
</evidence>